<dbReference type="PANTHER" id="PTHR30086:SF14">
    <property type="entry name" value="HOMOSERINE_HOMOSERINE LACTONE EFFLUX PROTEIN"/>
    <property type="match status" value="1"/>
</dbReference>
<evidence type="ECO:0000256" key="3">
    <source>
        <dbReference type="ARBA" id="ARBA00022475"/>
    </source>
</evidence>
<keyword evidence="3" id="KW-1003">Cell membrane</keyword>
<gene>
    <name evidence="8" type="ORF">FN961_13885</name>
</gene>
<dbReference type="GO" id="GO:0005886">
    <property type="term" value="C:plasma membrane"/>
    <property type="evidence" value="ECO:0007669"/>
    <property type="project" value="UniProtKB-SubCell"/>
</dbReference>
<keyword evidence="4 7" id="KW-0812">Transmembrane</keyword>
<evidence type="ECO:0000256" key="1">
    <source>
        <dbReference type="ARBA" id="ARBA00004651"/>
    </source>
</evidence>
<proteinExistence type="inferred from homology"/>
<feature type="transmembrane region" description="Helical" evidence="7">
    <location>
        <begin position="152"/>
        <end position="175"/>
    </location>
</feature>
<evidence type="ECO:0000256" key="7">
    <source>
        <dbReference type="SAM" id="Phobius"/>
    </source>
</evidence>
<reference evidence="9" key="1">
    <citation type="submission" date="2019-07" db="EMBL/GenBank/DDBJ databases">
        <title>Shewanella sp. YLB-08 draft genomic sequence.</title>
        <authorList>
            <person name="Yu L."/>
        </authorList>
    </citation>
    <scope>NUCLEOTIDE SEQUENCE [LARGE SCALE GENOMIC DNA]</scope>
    <source>
        <strain evidence="9">JCM 20706</strain>
    </source>
</reference>
<dbReference type="EMBL" id="VKGK01000016">
    <property type="protein sequence ID" value="TRY13765.1"/>
    <property type="molecule type" value="Genomic_DNA"/>
</dbReference>
<dbReference type="PANTHER" id="PTHR30086">
    <property type="entry name" value="ARGININE EXPORTER PROTEIN ARGO"/>
    <property type="match status" value="1"/>
</dbReference>
<keyword evidence="9" id="KW-1185">Reference proteome</keyword>
<dbReference type="GO" id="GO:0042970">
    <property type="term" value="F:homoserine transmembrane transporter activity"/>
    <property type="evidence" value="ECO:0007669"/>
    <property type="project" value="TreeGrafter"/>
</dbReference>
<dbReference type="Proteomes" id="UP000318126">
    <property type="component" value="Unassembled WGS sequence"/>
</dbReference>
<comment type="similarity">
    <text evidence="2">Belongs to the Rht family.</text>
</comment>
<comment type="subcellular location">
    <subcellularLocation>
        <location evidence="1">Cell membrane</location>
        <topology evidence="1">Multi-pass membrane protein</topology>
    </subcellularLocation>
</comment>
<feature type="transmembrane region" description="Helical" evidence="7">
    <location>
        <begin position="39"/>
        <end position="64"/>
    </location>
</feature>
<dbReference type="AlphaFoldDB" id="A0A553JMS3"/>
<comment type="caution">
    <text evidence="8">The sequence shown here is derived from an EMBL/GenBank/DDBJ whole genome shotgun (WGS) entry which is preliminary data.</text>
</comment>
<sequence length="208" mass="22428">MLFDTWLLYFFAVLLIAVSPGTMAVLSMSHGIHYGKSRCLATGLGSVTSALILMAASAAGLGALLSATEYGFTILKYCGAAYLLFLGIKLLLTKPSAKGLDLQHIKGKGSPKQMFKQAFLVGISNPKDLLFFGALFPQFIDITAPQIPQLAILAATWAIVDFSFVMIYASMANVLAPRLKSSNKLHWFDRTSGGVFLMLAAILVTREN</sequence>
<organism evidence="8 9">
    <name type="scientific">Shewanella hanedai</name>
    <name type="common">Alteromonas hanedai</name>
    <dbReference type="NCBI Taxonomy" id="25"/>
    <lineage>
        <taxon>Bacteria</taxon>
        <taxon>Pseudomonadati</taxon>
        <taxon>Pseudomonadota</taxon>
        <taxon>Gammaproteobacteria</taxon>
        <taxon>Alteromonadales</taxon>
        <taxon>Shewanellaceae</taxon>
        <taxon>Shewanella</taxon>
    </lineage>
</organism>
<protein>
    <submittedName>
        <fullName evidence="8">LysE family translocator</fullName>
    </submittedName>
</protein>
<dbReference type="PIRSF" id="PIRSF006324">
    <property type="entry name" value="LeuE"/>
    <property type="match status" value="1"/>
</dbReference>
<evidence type="ECO:0000256" key="6">
    <source>
        <dbReference type="ARBA" id="ARBA00023136"/>
    </source>
</evidence>
<dbReference type="InterPro" id="IPR001123">
    <property type="entry name" value="LeuE-type"/>
</dbReference>
<keyword evidence="5 7" id="KW-1133">Transmembrane helix</keyword>
<evidence type="ECO:0000256" key="5">
    <source>
        <dbReference type="ARBA" id="ARBA00022989"/>
    </source>
</evidence>
<evidence type="ECO:0000313" key="9">
    <source>
        <dbReference type="Proteomes" id="UP000318126"/>
    </source>
</evidence>
<name>A0A553JMS3_SHEHA</name>
<evidence type="ECO:0000256" key="2">
    <source>
        <dbReference type="ARBA" id="ARBA00007928"/>
    </source>
</evidence>
<dbReference type="Pfam" id="PF01810">
    <property type="entry name" value="LysE"/>
    <property type="match status" value="1"/>
</dbReference>
<feature type="transmembrane region" description="Helical" evidence="7">
    <location>
        <begin position="6"/>
        <end position="27"/>
    </location>
</feature>
<keyword evidence="6 7" id="KW-0472">Membrane</keyword>
<accession>A0A553JMS3</accession>
<feature type="transmembrane region" description="Helical" evidence="7">
    <location>
        <begin position="70"/>
        <end position="92"/>
    </location>
</feature>
<dbReference type="OrthoDB" id="9804822at2"/>
<evidence type="ECO:0000313" key="8">
    <source>
        <dbReference type="EMBL" id="TRY13765.1"/>
    </source>
</evidence>
<evidence type="ECO:0000256" key="4">
    <source>
        <dbReference type="ARBA" id="ARBA00022692"/>
    </source>
</evidence>
<feature type="transmembrane region" description="Helical" evidence="7">
    <location>
        <begin position="187"/>
        <end position="205"/>
    </location>
</feature>
<dbReference type="RefSeq" id="WP_144040777.1">
    <property type="nucleotide sequence ID" value="NZ_BMPL01000016.1"/>
</dbReference>